<dbReference type="AlphaFoldDB" id="A0A834IE19"/>
<dbReference type="EMBL" id="JAACXV010003273">
    <property type="protein sequence ID" value="KAF7277251.1"/>
    <property type="molecule type" value="Genomic_DNA"/>
</dbReference>
<protein>
    <submittedName>
        <fullName evidence="2">Uncharacterized protein</fullName>
    </submittedName>
</protein>
<feature type="non-terminal residue" evidence="2">
    <location>
        <position position="98"/>
    </location>
</feature>
<organism evidence="2 3">
    <name type="scientific">Rhynchophorus ferrugineus</name>
    <name type="common">Red palm weevil</name>
    <name type="synonym">Curculio ferrugineus</name>
    <dbReference type="NCBI Taxonomy" id="354439"/>
    <lineage>
        <taxon>Eukaryota</taxon>
        <taxon>Metazoa</taxon>
        <taxon>Ecdysozoa</taxon>
        <taxon>Arthropoda</taxon>
        <taxon>Hexapoda</taxon>
        <taxon>Insecta</taxon>
        <taxon>Pterygota</taxon>
        <taxon>Neoptera</taxon>
        <taxon>Endopterygota</taxon>
        <taxon>Coleoptera</taxon>
        <taxon>Polyphaga</taxon>
        <taxon>Cucujiformia</taxon>
        <taxon>Curculionidae</taxon>
        <taxon>Dryophthorinae</taxon>
        <taxon>Rhynchophorus</taxon>
    </lineage>
</organism>
<dbReference type="Proteomes" id="UP000625711">
    <property type="component" value="Unassembled WGS sequence"/>
</dbReference>
<feature type="region of interest" description="Disordered" evidence="1">
    <location>
        <begin position="1"/>
        <end position="63"/>
    </location>
</feature>
<evidence type="ECO:0000313" key="3">
    <source>
        <dbReference type="Proteomes" id="UP000625711"/>
    </source>
</evidence>
<reference evidence="2" key="1">
    <citation type="submission" date="2020-08" db="EMBL/GenBank/DDBJ databases">
        <title>Genome sequencing and assembly of the red palm weevil Rhynchophorus ferrugineus.</title>
        <authorList>
            <person name="Dias G.B."/>
            <person name="Bergman C.M."/>
            <person name="Manee M."/>
        </authorList>
    </citation>
    <scope>NUCLEOTIDE SEQUENCE</scope>
    <source>
        <strain evidence="2">AA-2017</strain>
        <tissue evidence="2">Whole larva</tissue>
    </source>
</reference>
<accession>A0A834IE19</accession>
<evidence type="ECO:0000313" key="2">
    <source>
        <dbReference type="EMBL" id="KAF7277251.1"/>
    </source>
</evidence>
<sequence length="98" mass="10877">MSARPFTSVHRSPRKASRTAPPATQRDGAVVVARNARETEMPRTERRDGERLDARAWSGNTRPGPFPLYDDDNLCKWWGGGGGAGYVRDTYCTESASY</sequence>
<gene>
    <name evidence="2" type="ORF">GWI33_009005</name>
</gene>
<name>A0A834IE19_RHYFE</name>
<feature type="compositionally biased region" description="Basic and acidic residues" evidence="1">
    <location>
        <begin position="35"/>
        <end position="54"/>
    </location>
</feature>
<comment type="caution">
    <text evidence="2">The sequence shown here is derived from an EMBL/GenBank/DDBJ whole genome shotgun (WGS) entry which is preliminary data.</text>
</comment>
<keyword evidence="3" id="KW-1185">Reference proteome</keyword>
<proteinExistence type="predicted"/>
<evidence type="ECO:0000256" key="1">
    <source>
        <dbReference type="SAM" id="MobiDB-lite"/>
    </source>
</evidence>